<evidence type="ECO:0000256" key="2">
    <source>
        <dbReference type="ARBA" id="ARBA00022679"/>
    </source>
</evidence>
<dbReference type="GO" id="GO:0001680">
    <property type="term" value="P:tRNA 3'-terminal CCA addition"/>
    <property type="evidence" value="ECO:0007669"/>
    <property type="project" value="UniProtKB-ARBA"/>
</dbReference>
<accession>A0AAJ5YUC2</accession>
<dbReference type="Gene3D" id="3.30.460.10">
    <property type="entry name" value="Beta Polymerase, domain 2"/>
    <property type="match status" value="1"/>
</dbReference>
<dbReference type="GO" id="GO:0003723">
    <property type="term" value="F:RNA binding"/>
    <property type="evidence" value="ECO:0007669"/>
    <property type="project" value="UniProtKB-KW"/>
</dbReference>
<dbReference type="Proteomes" id="UP001219567">
    <property type="component" value="Chromosome 4"/>
</dbReference>
<evidence type="ECO:0000313" key="9">
    <source>
        <dbReference type="Proteomes" id="UP001219567"/>
    </source>
</evidence>
<keyword evidence="3" id="KW-0547">Nucleotide-binding</keyword>
<dbReference type="PANTHER" id="PTHR13734:SF5">
    <property type="entry name" value="CCA TRNA NUCLEOTIDYLTRANSFERASE, MITOCHONDRIAL"/>
    <property type="match status" value="1"/>
</dbReference>
<dbReference type="Pfam" id="PF12627">
    <property type="entry name" value="PolyA_pol_RNAbd"/>
    <property type="match status" value="1"/>
</dbReference>
<dbReference type="GO" id="GO:0000166">
    <property type="term" value="F:nucleotide binding"/>
    <property type="evidence" value="ECO:0007669"/>
    <property type="project" value="UniProtKB-KW"/>
</dbReference>
<dbReference type="PANTHER" id="PTHR13734">
    <property type="entry name" value="TRNA-NUCLEOTIDYLTRANSFERASE"/>
    <property type="match status" value="1"/>
</dbReference>
<evidence type="ECO:0000259" key="7">
    <source>
        <dbReference type="Pfam" id="PF12627"/>
    </source>
</evidence>
<dbReference type="EC" id="2.7.7.72" evidence="8"/>
<comment type="similarity">
    <text evidence="1 5">Belongs to the tRNA nucleotidyltransferase/poly(A) polymerase family.</text>
</comment>
<gene>
    <name evidence="8" type="primary">CCA1</name>
    <name evidence="8" type="ORF">MYAM1_003114</name>
</gene>
<dbReference type="Gene3D" id="1.10.3090.10">
    <property type="entry name" value="cca-adding enzyme, domain 2"/>
    <property type="match status" value="1"/>
</dbReference>
<dbReference type="InterPro" id="IPR002646">
    <property type="entry name" value="PolA_pol_head_dom"/>
</dbReference>
<dbReference type="EMBL" id="CP119946">
    <property type="protein sequence ID" value="WFD00366.1"/>
    <property type="molecule type" value="Genomic_DNA"/>
</dbReference>
<evidence type="ECO:0000256" key="4">
    <source>
        <dbReference type="ARBA" id="ARBA00022884"/>
    </source>
</evidence>
<dbReference type="SUPFAM" id="SSF81301">
    <property type="entry name" value="Nucleotidyltransferase"/>
    <property type="match status" value="1"/>
</dbReference>
<feature type="domain" description="Poly A polymerase head" evidence="6">
    <location>
        <begin position="34"/>
        <end position="190"/>
    </location>
</feature>
<reference evidence="8 9" key="1">
    <citation type="submission" date="2023-03" db="EMBL/GenBank/DDBJ databases">
        <title>Mating type loci evolution in Malassezia.</title>
        <authorList>
            <person name="Coelho M.A."/>
        </authorList>
    </citation>
    <scope>NUCLEOTIDE SEQUENCE [LARGE SCALE GENOMIC DNA]</scope>
    <source>
        <strain evidence="8 9">CBS 9725</strain>
    </source>
</reference>
<sequence>MSDTNPSVEVDGESRTFSSLRKQNLDLENLGCEARIAGGWVRDKLLNQSSHDLDVSLSTLTGYTFALFLRSYLATETFRTSQLAVKLSELYGNEKSAMSNVGKIAANPEQSKNLETATARVFGLELDFVNLRKEEYQGKSRIPVMSFGTPLEDALRRDITINSLFYNVHTKQVEDWTNYGLTDLKSGIIRTPLDPIQTFSDDPLRILRCVRFASRFQYEIHTEIRTCLKGEATAQISRAKAQESAQSLRSALKSKVSRERFGIEVEKMLTGPNPLYALQLLSELNLYSIVFFPPGDNINVLKDADGQTLDRVDFSEQIALQTGSLFQSILQNSRKYSCQDMLPTPWVSAVQNDKTAQRFLWFMIALLPIRDVYIPSKQAATWSGSIVASSGLKLGTRNTKEPLTVFHRAASSLSLPTLDSFPRKDQPHFSQASSVGLLLQSVGVPNERLNVSLAGVLLYSLFCDLISCWHEGQLDEHQAQQIVKIYQEFWDLVQSAHLSDAINQRPLLDGNQIADALECHRALLQRIKPLIIEVRMTKMHAHPGFSRFGRREKSFLLLNEH</sequence>
<evidence type="ECO:0000256" key="3">
    <source>
        <dbReference type="ARBA" id="ARBA00022741"/>
    </source>
</evidence>
<name>A0AAJ5YUC2_9BASI</name>
<proteinExistence type="inferred from homology"/>
<keyword evidence="9" id="KW-1185">Reference proteome</keyword>
<keyword evidence="2 5" id="KW-0808">Transferase</keyword>
<dbReference type="GO" id="GO:0004810">
    <property type="term" value="F:CCA tRNA nucleotidyltransferase activity"/>
    <property type="evidence" value="ECO:0007669"/>
    <property type="project" value="UniProtKB-EC"/>
</dbReference>
<dbReference type="AlphaFoldDB" id="A0AAJ5YUC2"/>
<keyword evidence="4 5" id="KW-0694">RNA-binding</keyword>
<dbReference type="GO" id="GO:0052927">
    <property type="term" value="F:CC tRNA cytidylyltransferase activity"/>
    <property type="evidence" value="ECO:0007669"/>
    <property type="project" value="TreeGrafter"/>
</dbReference>
<evidence type="ECO:0000256" key="1">
    <source>
        <dbReference type="ARBA" id="ARBA00007265"/>
    </source>
</evidence>
<protein>
    <submittedName>
        <fullName evidence="8">CCA tRNA nucleotidyltransferase</fullName>
        <ecNumber evidence="8">2.7.7.72</ecNumber>
    </submittedName>
</protein>
<dbReference type="CDD" id="cd05398">
    <property type="entry name" value="NT_ClassII-CCAase"/>
    <property type="match status" value="1"/>
</dbReference>
<dbReference type="Pfam" id="PF01743">
    <property type="entry name" value="PolyA_pol"/>
    <property type="match status" value="1"/>
</dbReference>
<dbReference type="InterPro" id="IPR032828">
    <property type="entry name" value="PolyA_RNA-bd"/>
</dbReference>
<feature type="domain" description="tRNA nucleotidyltransferase/poly(A) polymerase RNA and SrmB- binding" evidence="7">
    <location>
        <begin position="254"/>
        <end position="291"/>
    </location>
</feature>
<dbReference type="InterPro" id="IPR043519">
    <property type="entry name" value="NT_sf"/>
</dbReference>
<keyword evidence="8" id="KW-0548">Nucleotidyltransferase</keyword>
<dbReference type="SUPFAM" id="SSF81891">
    <property type="entry name" value="Poly A polymerase C-terminal region-like"/>
    <property type="match status" value="1"/>
</dbReference>
<evidence type="ECO:0000313" key="8">
    <source>
        <dbReference type="EMBL" id="WFD00366.1"/>
    </source>
</evidence>
<dbReference type="GO" id="GO:0052929">
    <property type="term" value="F:ATP:3'-cytidine-cytidine-tRNA adenylyltransferase activity"/>
    <property type="evidence" value="ECO:0007669"/>
    <property type="project" value="TreeGrafter"/>
</dbReference>
<organism evidence="8 9">
    <name type="scientific">Malassezia yamatoensis</name>
    <dbReference type="NCBI Taxonomy" id="253288"/>
    <lineage>
        <taxon>Eukaryota</taxon>
        <taxon>Fungi</taxon>
        <taxon>Dikarya</taxon>
        <taxon>Basidiomycota</taxon>
        <taxon>Ustilaginomycotina</taxon>
        <taxon>Malasseziomycetes</taxon>
        <taxon>Malasseziales</taxon>
        <taxon>Malasseziaceae</taxon>
        <taxon>Malassezia</taxon>
    </lineage>
</organism>
<evidence type="ECO:0000256" key="5">
    <source>
        <dbReference type="RuleBase" id="RU003953"/>
    </source>
</evidence>
<evidence type="ECO:0000259" key="6">
    <source>
        <dbReference type="Pfam" id="PF01743"/>
    </source>
</evidence>